<dbReference type="AlphaFoldDB" id="A0A2M4C930"/>
<reference evidence="1" key="1">
    <citation type="submission" date="2018-01" db="EMBL/GenBank/DDBJ databases">
        <title>An insight into the sialome of Amazonian anophelines.</title>
        <authorList>
            <person name="Ribeiro J.M."/>
            <person name="Scarpassa V."/>
            <person name="Calvo E."/>
        </authorList>
    </citation>
    <scope>NUCLEOTIDE SEQUENCE</scope>
    <source>
        <tissue evidence="1">Salivary glands</tissue>
    </source>
</reference>
<sequence length="96" mass="10567">MSVAAVTAASSLSFPRHAHTHSHTQTGVAECCNSLRPFAWGSTRRDHQAPFMWFFCVSFHLTSAASSASCRWPLLAKYPLSWYSATVCLSLSPFAE</sequence>
<name>A0A2M4C930_9DIPT</name>
<accession>A0A2M4C930</accession>
<proteinExistence type="predicted"/>
<dbReference type="EMBL" id="GGFJ01012705">
    <property type="protein sequence ID" value="MBW61846.1"/>
    <property type="molecule type" value="Transcribed_RNA"/>
</dbReference>
<protein>
    <submittedName>
        <fullName evidence="1">Putative secreted protein</fullName>
    </submittedName>
</protein>
<organism evidence="1">
    <name type="scientific">Anopheles marajoara</name>
    <dbReference type="NCBI Taxonomy" id="58244"/>
    <lineage>
        <taxon>Eukaryota</taxon>
        <taxon>Metazoa</taxon>
        <taxon>Ecdysozoa</taxon>
        <taxon>Arthropoda</taxon>
        <taxon>Hexapoda</taxon>
        <taxon>Insecta</taxon>
        <taxon>Pterygota</taxon>
        <taxon>Neoptera</taxon>
        <taxon>Endopterygota</taxon>
        <taxon>Diptera</taxon>
        <taxon>Nematocera</taxon>
        <taxon>Culicoidea</taxon>
        <taxon>Culicidae</taxon>
        <taxon>Anophelinae</taxon>
        <taxon>Anopheles</taxon>
    </lineage>
</organism>
<evidence type="ECO:0000313" key="1">
    <source>
        <dbReference type="EMBL" id="MBW61846.1"/>
    </source>
</evidence>